<proteinExistence type="predicted"/>
<dbReference type="Proteomes" id="UP001548713">
    <property type="component" value="Unassembled WGS sequence"/>
</dbReference>
<evidence type="ECO:0000313" key="3">
    <source>
        <dbReference type="EMBL" id="MET1755386.1"/>
    </source>
</evidence>
<dbReference type="Pfam" id="PF07883">
    <property type="entry name" value="Cupin_2"/>
    <property type="match status" value="1"/>
</dbReference>
<dbReference type="InterPro" id="IPR013096">
    <property type="entry name" value="Cupin_2"/>
</dbReference>
<dbReference type="RefSeq" id="WP_353983851.1">
    <property type="nucleotide sequence ID" value="NZ_JBEWLY010000013.1"/>
</dbReference>
<feature type="domain" description="Cupin type-2" evidence="2">
    <location>
        <begin position="46"/>
        <end position="122"/>
    </location>
</feature>
<name>A0ABV2D0I9_9SPHN</name>
<reference evidence="3 4" key="1">
    <citation type="submission" date="2024-07" db="EMBL/GenBank/DDBJ databases">
        <title>Novosphingobium kalidii RD2P27.</title>
        <authorList>
            <person name="Sun J.-Q."/>
        </authorList>
    </citation>
    <scope>NUCLEOTIDE SEQUENCE [LARGE SCALE GENOMIC DNA]</scope>
    <source>
        <strain evidence="3 4">RD2P27</strain>
    </source>
</reference>
<dbReference type="EMBL" id="JBEWLY010000013">
    <property type="protein sequence ID" value="MET1755386.1"/>
    <property type="molecule type" value="Genomic_DNA"/>
</dbReference>
<gene>
    <name evidence="3" type="ORF">ABVV53_07930</name>
</gene>
<dbReference type="Gene3D" id="2.60.120.10">
    <property type="entry name" value="Jelly Rolls"/>
    <property type="match status" value="1"/>
</dbReference>
<keyword evidence="1" id="KW-0479">Metal-binding</keyword>
<sequence>MPKLDVDEIQQANRTGYPSPYDEAVAGRWWRRLGPIVGLTHMGASHVVLEPGAWYSQRHWHDDEDELVVVLTGCAVLVEGPAGEEPKRTPLNPGDICSWASGDGIAHHIVNESEEPCSFLAVSAGNSQGSGGYADIDMVFNADRYFRKDGTAYPTELLR</sequence>
<dbReference type="CDD" id="cd02224">
    <property type="entry name" value="cupin_SPO2919-like"/>
    <property type="match status" value="1"/>
</dbReference>
<keyword evidence="4" id="KW-1185">Reference proteome</keyword>
<comment type="caution">
    <text evidence="3">The sequence shown here is derived from an EMBL/GenBank/DDBJ whole genome shotgun (WGS) entry which is preliminary data.</text>
</comment>
<dbReference type="InterPro" id="IPR051610">
    <property type="entry name" value="GPI/OXD"/>
</dbReference>
<dbReference type="PANTHER" id="PTHR35848">
    <property type="entry name" value="OXALATE-BINDING PROTEIN"/>
    <property type="match status" value="1"/>
</dbReference>
<dbReference type="InterPro" id="IPR011051">
    <property type="entry name" value="RmlC_Cupin_sf"/>
</dbReference>
<protein>
    <submittedName>
        <fullName evidence="3">Cupin domain-containing protein</fullName>
    </submittedName>
</protein>
<evidence type="ECO:0000256" key="1">
    <source>
        <dbReference type="ARBA" id="ARBA00022723"/>
    </source>
</evidence>
<dbReference type="SUPFAM" id="SSF51182">
    <property type="entry name" value="RmlC-like cupins"/>
    <property type="match status" value="1"/>
</dbReference>
<dbReference type="PANTHER" id="PTHR35848:SF9">
    <property type="entry name" value="SLL1358 PROTEIN"/>
    <property type="match status" value="1"/>
</dbReference>
<dbReference type="InterPro" id="IPR014710">
    <property type="entry name" value="RmlC-like_jellyroll"/>
</dbReference>
<accession>A0ABV2D0I9</accession>
<organism evidence="3 4">
    <name type="scientific">Novosphingobium kalidii</name>
    <dbReference type="NCBI Taxonomy" id="3230299"/>
    <lineage>
        <taxon>Bacteria</taxon>
        <taxon>Pseudomonadati</taxon>
        <taxon>Pseudomonadota</taxon>
        <taxon>Alphaproteobacteria</taxon>
        <taxon>Sphingomonadales</taxon>
        <taxon>Sphingomonadaceae</taxon>
        <taxon>Novosphingobium</taxon>
    </lineage>
</organism>
<evidence type="ECO:0000259" key="2">
    <source>
        <dbReference type="Pfam" id="PF07883"/>
    </source>
</evidence>
<evidence type="ECO:0000313" key="4">
    <source>
        <dbReference type="Proteomes" id="UP001548713"/>
    </source>
</evidence>